<evidence type="ECO:0000256" key="1">
    <source>
        <dbReference type="SAM" id="SignalP"/>
    </source>
</evidence>
<accession>A0A1H4UBB7</accession>
<feature type="signal peptide" evidence="1">
    <location>
        <begin position="1"/>
        <end position="26"/>
    </location>
</feature>
<dbReference type="AlphaFoldDB" id="A0A1H4UBB7"/>
<feature type="chain" id="PRO_5039016874" description="Trypsin" evidence="1">
    <location>
        <begin position="27"/>
        <end position="275"/>
    </location>
</feature>
<dbReference type="InterPro" id="IPR043504">
    <property type="entry name" value="Peptidase_S1_PA_chymotrypsin"/>
</dbReference>
<dbReference type="InterPro" id="IPR009003">
    <property type="entry name" value="Peptidase_S1_PA"/>
</dbReference>
<protein>
    <recommendedName>
        <fullName evidence="4">Trypsin</fullName>
    </recommendedName>
</protein>
<keyword evidence="1" id="KW-0732">Signal</keyword>
<organism evidence="2 3">
    <name type="scientific">Tsukamurella tyrosinosolvens</name>
    <dbReference type="NCBI Taxonomy" id="57704"/>
    <lineage>
        <taxon>Bacteria</taxon>
        <taxon>Bacillati</taxon>
        <taxon>Actinomycetota</taxon>
        <taxon>Actinomycetes</taxon>
        <taxon>Mycobacteriales</taxon>
        <taxon>Tsukamurellaceae</taxon>
        <taxon>Tsukamurella</taxon>
    </lineage>
</organism>
<dbReference type="SUPFAM" id="SSF50494">
    <property type="entry name" value="Trypsin-like serine proteases"/>
    <property type="match status" value="1"/>
</dbReference>
<proteinExistence type="predicted"/>
<dbReference type="STRING" id="57704.SAMN04489793_2839"/>
<dbReference type="EMBL" id="FNSA01000003">
    <property type="protein sequence ID" value="SEC65920.1"/>
    <property type="molecule type" value="Genomic_DNA"/>
</dbReference>
<keyword evidence="3" id="KW-1185">Reference proteome</keyword>
<name>A0A1H4UBB7_TSUTY</name>
<evidence type="ECO:0008006" key="4">
    <source>
        <dbReference type="Google" id="ProtNLM"/>
    </source>
</evidence>
<sequence>MKRCSMRRTRTVSRKMLSGLSVFAMAASVAVATPSVASADALPTGPWTAIGPVQREGGPSAFTSSEVPRPGATLVQDGRGAQTLCTVSWPVLRRGTSLGYLTAGHCNQQQGAPLWIPATPFGTPRVRLAPLQDSARGLDERGASQDSAVFYLSRAAREAGASDLAPAPGVVLRGVLTPAQVMAMPKGTSVCMNGARSGVTCGPLIAADEKTLEWGGGAVSGDSGAPVFVVDRDGDAMAIGMLTGGPTDTDNFATYLAPALERLGVSAVVGPDSKR</sequence>
<dbReference type="Gene3D" id="2.40.10.10">
    <property type="entry name" value="Trypsin-like serine proteases"/>
    <property type="match status" value="2"/>
</dbReference>
<gene>
    <name evidence="2" type="ORF">SAMN04489793_2839</name>
</gene>
<reference evidence="3" key="1">
    <citation type="submission" date="2016-10" db="EMBL/GenBank/DDBJ databases">
        <authorList>
            <person name="Varghese N."/>
            <person name="Submissions S."/>
        </authorList>
    </citation>
    <scope>NUCLEOTIDE SEQUENCE [LARGE SCALE GENOMIC DNA]</scope>
    <source>
        <strain evidence="3">DSM 44234</strain>
    </source>
</reference>
<dbReference type="Proteomes" id="UP000182241">
    <property type="component" value="Unassembled WGS sequence"/>
</dbReference>
<evidence type="ECO:0000313" key="2">
    <source>
        <dbReference type="EMBL" id="SEC65920.1"/>
    </source>
</evidence>
<evidence type="ECO:0000313" key="3">
    <source>
        <dbReference type="Proteomes" id="UP000182241"/>
    </source>
</evidence>